<comment type="caution">
    <text evidence="2">The sequence shown here is derived from an EMBL/GenBank/DDBJ whole genome shotgun (WGS) entry which is preliminary data.</text>
</comment>
<name>A0ABW9IVP0_STRGJ</name>
<feature type="compositionally biased region" description="Basic and acidic residues" evidence="1">
    <location>
        <begin position="15"/>
        <end position="27"/>
    </location>
</feature>
<reference evidence="2 3" key="1">
    <citation type="submission" date="2024-12" db="EMBL/GenBank/DDBJ databases">
        <title>Forecasting of Potato common scab and diversities of Pathogenic streptomyces spp. in china.</title>
        <authorList>
            <person name="Handique U."/>
            <person name="Wu J."/>
        </authorList>
    </citation>
    <scope>NUCLEOTIDE SEQUENCE [LARGE SCALE GENOMIC DNA]</scope>
    <source>
        <strain evidence="2 3">ZRIMU1585</strain>
    </source>
</reference>
<sequence>MTDTLRTPPPTAAAPHERPFARDPARWDREHSRALRTGHVRDHTCSAACEPVLVHERTPWGWLAWTVPGDGSQPEIPHQIGVLTPGANRRQRLTLRWLTRRPARHLTLDTLPGSLRFSAAAVALISTMAGLFATSRGVPTKVTVPAMLLAPLLAEHLPGRLDTWARAHVHIVEGDGPCRYLQRLTTLHAHLVQAAVGSDRYELRRSAELGHNLLWDAAGLLQAHNTRSAPARLITYERLMLQLAHQAAQMHPASRHGAARTDHTGEPKPLPGPYAPAARPKTPPTPHRTPGTSPLEGTLLMRQSEPSPARNHNVYLLFAHAPYYPGPGTQEINTTVVAAGSLLHPRVCQPDGARIHDLLTQGRQPGEIIALSTLTHELGGGADWPAVGDWERVTTDLVQLVHSGDCDALSLGLPSIARALVCSGPHSHVRAFDAAAGEFIDYGPQERAAALAEVGALLASLVAEQDLWPGDGLLTPLARRP</sequence>
<accession>A0ABW9IVP0</accession>
<evidence type="ECO:0000256" key="1">
    <source>
        <dbReference type="SAM" id="MobiDB-lite"/>
    </source>
</evidence>
<dbReference type="EMBL" id="JBJVNE010000023">
    <property type="protein sequence ID" value="MFM9651824.1"/>
    <property type="molecule type" value="Genomic_DNA"/>
</dbReference>
<gene>
    <name evidence="2" type="ORF">ACKI1S_37480</name>
</gene>
<feature type="region of interest" description="Disordered" evidence="1">
    <location>
        <begin position="252"/>
        <end position="295"/>
    </location>
</feature>
<organism evidence="2 3">
    <name type="scientific">Streptomyces galilaeus</name>
    <dbReference type="NCBI Taxonomy" id="33899"/>
    <lineage>
        <taxon>Bacteria</taxon>
        <taxon>Bacillati</taxon>
        <taxon>Actinomycetota</taxon>
        <taxon>Actinomycetes</taxon>
        <taxon>Kitasatosporales</taxon>
        <taxon>Streptomycetaceae</taxon>
        <taxon>Streptomyces</taxon>
    </lineage>
</organism>
<feature type="region of interest" description="Disordered" evidence="1">
    <location>
        <begin position="1"/>
        <end position="27"/>
    </location>
</feature>
<dbReference type="Proteomes" id="UP001631993">
    <property type="component" value="Unassembled WGS sequence"/>
</dbReference>
<proteinExistence type="predicted"/>
<keyword evidence="3" id="KW-1185">Reference proteome</keyword>
<evidence type="ECO:0000313" key="2">
    <source>
        <dbReference type="EMBL" id="MFM9651824.1"/>
    </source>
</evidence>
<protein>
    <submittedName>
        <fullName evidence="2">Uncharacterized protein</fullName>
    </submittedName>
</protein>
<dbReference type="RefSeq" id="WP_409085443.1">
    <property type="nucleotide sequence ID" value="NZ_JBJVMW010000027.1"/>
</dbReference>
<evidence type="ECO:0000313" key="3">
    <source>
        <dbReference type="Proteomes" id="UP001631993"/>
    </source>
</evidence>